<dbReference type="RefSeq" id="WP_148577778.1">
    <property type="nucleotide sequence ID" value="NZ_SDKK01000003.1"/>
</dbReference>
<dbReference type="EMBL" id="SDKK01000003">
    <property type="protein sequence ID" value="TYC61244.1"/>
    <property type="molecule type" value="Genomic_DNA"/>
</dbReference>
<reference evidence="2 3" key="1">
    <citation type="submission" date="2019-01" db="EMBL/GenBank/DDBJ databases">
        <title>Zoogloea oleivorans genome sequencing and assembly.</title>
        <authorList>
            <person name="Tancsics A."/>
            <person name="Farkas M."/>
            <person name="Kriszt B."/>
            <person name="Maroti G."/>
            <person name="Horvath B."/>
        </authorList>
    </citation>
    <scope>NUCLEOTIDE SEQUENCE [LARGE SCALE GENOMIC DNA]</scope>
    <source>
        <strain evidence="2 3">Buc</strain>
    </source>
</reference>
<name>A0A6C2D5V8_9RHOO</name>
<accession>A0A6C2D5V8</accession>
<feature type="chain" id="PRO_5025579484" description="Cyclic nucleotide-binding domain-containing protein" evidence="1">
    <location>
        <begin position="20"/>
        <end position="151"/>
    </location>
</feature>
<organism evidence="2 3">
    <name type="scientific">Zoogloea oleivorans</name>
    <dbReference type="NCBI Taxonomy" id="1552750"/>
    <lineage>
        <taxon>Bacteria</taxon>
        <taxon>Pseudomonadati</taxon>
        <taxon>Pseudomonadota</taxon>
        <taxon>Betaproteobacteria</taxon>
        <taxon>Rhodocyclales</taxon>
        <taxon>Zoogloeaceae</taxon>
        <taxon>Zoogloea</taxon>
    </lineage>
</organism>
<keyword evidence="1" id="KW-0732">Signal</keyword>
<evidence type="ECO:0000313" key="3">
    <source>
        <dbReference type="Proteomes" id="UP000389128"/>
    </source>
</evidence>
<evidence type="ECO:0000313" key="2">
    <source>
        <dbReference type="EMBL" id="TYC61244.1"/>
    </source>
</evidence>
<protein>
    <recommendedName>
        <fullName evidence="4">Cyclic nucleotide-binding domain-containing protein</fullName>
    </recommendedName>
</protein>
<keyword evidence="3" id="KW-1185">Reference proteome</keyword>
<sequence length="151" mass="16146">MKVPAAIFALLLMAFNASASEEGKSWLSAPAGMNEESGTPIPTEDSCEVPASKLTNALSQLAEKTLIALDPTTVKSLVGECIKIAANKTPYLVRAVYGHRGTGHYFVRRVGDDLLVAHGSLGRYTTYSKSALVVNLSFAPKSEFIMVVIDQ</sequence>
<comment type="caution">
    <text evidence="2">The sequence shown here is derived from an EMBL/GenBank/DDBJ whole genome shotgun (WGS) entry which is preliminary data.</text>
</comment>
<dbReference type="AlphaFoldDB" id="A0A6C2D5V8"/>
<evidence type="ECO:0008006" key="4">
    <source>
        <dbReference type="Google" id="ProtNLM"/>
    </source>
</evidence>
<gene>
    <name evidence="2" type="ORF">ETQ85_04070</name>
</gene>
<feature type="signal peptide" evidence="1">
    <location>
        <begin position="1"/>
        <end position="19"/>
    </location>
</feature>
<dbReference type="OrthoDB" id="9553820at2"/>
<proteinExistence type="predicted"/>
<dbReference type="Proteomes" id="UP000389128">
    <property type="component" value="Unassembled WGS sequence"/>
</dbReference>
<evidence type="ECO:0000256" key="1">
    <source>
        <dbReference type="SAM" id="SignalP"/>
    </source>
</evidence>